<dbReference type="Proteomes" id="UP000305526">
    <property type="component" value="Unassembled WGS sequence"/>
</dbReference>
<gene>
    <name evidence="1" type="ORF">EDC16_105143</name>
    <name evidence="2" type="ORF">FHQ21_08180</name>
</gene>
<proteinExistence type="predicted"/>
<organism evidence="1 3">
    <name type="scientific">Testudinibacter aquarius</name>
    <dbReference type="NCBI Taxonomy" id="1524974"/>
    <lineage>
        <taxon>Bacteria</taxon>
        <taxon>Pseudomonadati</taxon>
        <taxon>Pseudomonadota</taxon>
        <taxon>Gammaproteobacteria</taxon>
        <taxon>Pasteurellales</taxon>
        <taxon>Pasteurellaceae</taxon>
        <taxon>Testudinibacter</taxon>
    </lineage>
</organism>
<reference evidence="2 4" key="2">
    <citation type="submission" date="2019-05" db="EMBL/GenBank/DDBJ databases">
        <title>Pasteurellaceae isolates from reptiles.</title>
        <authorList>
            <person name="Bojesen A.M."/>
            <person name="Lund E."/>
        </authorList>
    </citation>
    <scope>NUCLEOTIDE SEQUENCE [LARGE SCALE GENOMIC DNA]</scope>
    <source>
        <strain evidence="2 4">ELNT2x</strain>
    </source>
</reference>
<evidence type="ECO:0000313" key="2">
    <source>
        <dbReference type="EMBL" id="TNG91267.1"/>
    </source>
</evidence>
<evidence type="ECO:0000313" key="4">
    <source>
        <dbReference type="Proteomes" id="UP000305526"/>
    </source>
</evidence>
<accession>A0A4R3Y9B9</accession>
<dbReference type="RefSeq" id="WP_132966694.1">
    <property type="nucleotide sequence ID" value="NZ_LEKL01000064.1"/>
</dbReference>
<dbReference type="AlphaFoldDB" id="A0A4R3Y9B9"/>
<name>A0A4R3Y9B9_9PAST</name>
<comment type="caution">
    <text evidence="1">The sequence shown here is derived from an EMBL/GenBank/DDBJ whole genome shotgun (WGS) entry which is preliminary data.</text>
</comment>
<reference evidence="1 3" key="1">
    <citation type="submission" date="2019-03" db="EMBL/GenBank/DDBJ databases">
        <title>Genomic Encyclopedia of Type Strains, Phase IV (KMG-IV): sequencing the most valuable type-strain genomes for metagenomic binning, comparative biology and taxonomic classification.</title>
        <authorList>
            <person name="Goeker M."/>
        </authorList>
    </citation>
    <scope>NUCLEOTIDE SEQUENCE [LARGE SCALE GENOMIC DNA]</scope>
    <source>
        <strain evidence="1 3">DSM 28140</strain>
    </source>
</reference>
<protein>
    <submittedName>
        <fullName evidence="1">Uncharacterized protein</fullName>
    </submittedName>
</protein>
<evidence type="ECO:0000313" key="3">
    <source>
        <dbReference type="Proteomes" id="UP000294619"/>
    </source>
</evidence>
<dbReference type="EMBL" id="VDGV01000070">
    <property type="protein sequence ID" value="TNG91267.1"/>
    <property type="molecule type" value="Genomic_DNA"/>
</dbReference>
<evidence type="ECO:0000313" key="1">
    <source>
        <dbReference type="EMBL" id="TCV87224.1"/>
    </source>
</evidence>
<dbReference type="EMBL" id="SMCP01000005">
    <property type="protein sequence ID" value="TCV87224.1"/>
    <property type="molecule type" value="Genomic_DNA"/>
</dbReference>
<keyword evidence="4" id="KW-1185">Reference proteome</keyword>
<dbReference type="Proteomes" id="UP000294619">
    <property type="component" value="Unassembled WGS sequence"/>
</dbReference>
<sequence>MQTITNEQLFEKLSAVEALAKAQINSAKAERFKNIDDKSMQLWTIQDIADYTQKTYRHVQSALLPSPYFPKAVRLPQQRNPNKKGSKRLWFAGEVVRYVRRMQG</sequence>